<dbReference type="AlphaFoldDB" id="A0A4Y5QFL4"/>
<comment type="function">
    <text evidence="1">Core subunit of the mitochondrial membrane respiratory chain NADH dehydrogenase (Complex I) that is believed to belong to the minimal assembly required for catalysis. Complex I functions in the transfer of electrons from NADH to the respiratory chain. The immediate electron acceptor for the enzyme is believed to be ubiquinone.</text>
</comment>
<evidence type="ECO:0000256" key="7">
    <source>
        <dbReference type="ARBA" id="ARBA00031027"/>
    </source>
</evidence>
<evidence type="ECO:0000256" key="8">
    <source>
        <dbReference type="ARBA" id="ARBA00049551"/>
    </source>
</evidence>
<dbReference type="Pfam" id="PF00361">
    <property type="entry name" value="Proton_antipo_M"/>
    <property type="match status" value="1"/>
</dbReference>
<keyword evidence="6 9" id="KW-0472">Membrane</keyword>
<keyword evidence="5 9" id="KW-1133">Transmembrane helix</keyword>
<feature type="domain" description="NADH:quinone oxidoreductase/Mrp antiporter transmembrane" evidence="10">
    <location>
        <begin position="105"/>
        <end position="385"/>
    </location>
</feature>
<evidence type="ECO:0000256" key="3">
    <source>
        <dbReference type="ARBA" id="ARBA00012944"/>
    </source>
</evidence>
<evidence type="ECO:0000256" key="6">
    <source>
        <dbReference type="ARBA" id="ARBA00023136"/>
    </source>
</evidence>
<dbReference type="GO" id="GO:0008137">
    <property type="term" value="F:NADH dehydrogenase (ubiquinone) activity"/>
    <property type="evidence" value="ECO:0007669"/>
    <property type="project" value="UniProtKB-EC"/>
</dbReference>
<sequence>MIFILLVWMFMFLNIMLLFLIYVFMEKSLIFVLEINLWNSGLMNYNMYMYMDWMSVIFMFVVSLIVMCTFMYSEQYMKGDLNLFFFVIILTGFVLSMFLLILGLDMWFILMGWDGLGVTSYLLVAYYKSSMSYYSSMVTVITNRLGDVGLVLYCVFMLGLFGHWKFMNLLMEEKLMENLLILILLIGCFTKSAQLPFSVWLPLAMAAPTPVSALVHSSTLVTAGVYILIRFSDFMLMSSNLYKLFMYLCLITLLMASMNAAVEIDLKKIIAFSTMSQLSLMILPVLMGSSVIGFYHLLMHALYKALMFLCSGIFIHEMKNIQDIRNYGMMAKKNKLVSGVFFICSLSLMGFPYLSGFYSKDLILEFIFFLNFNIMMMLTLLMSVFFSVFYLMRLMSWLMYSENWNFKCVYETKLDMMSNSLMLCYLLILFGGSFMSWTMLDYSILFVLSYKMKIFIYLMMMMGLLMSLCLKFYINMINKYIMTMMFMVSLQGYLFNKLFNSMNFYALNSEFQLEFYLMKNVNNFFKNLYGMFTIDKFMLIYMCMMYVVWMMMFFIW</sequence>
<feature type="transmembrane region" description="Helical" evidence="9">
    <location>
        <begin position="269"/>
        <end position="287"/>
    </location>
</feature>
<dbReference type="PANTHER" id="PTHR42829">
    <property type="entry name" value="NADH-UBIQUINONE OXIDOREDUCTASE CHAIN 5"/>
    <property type="match status" value="1"/>
</dbReference>
<dbReference type="InterPro" id="IPR001750">
    <property type="entry name" value="ND/Mrp_TM"/>
</dbReference>
<feature type="transmembrane region" description="Helical" evidence="9">
    <location>
        <begin position="293"/>
        <end position="315"/>
    </location>
</feature>
<evidence type="ECO:0000256" key="1">
    <source>
        <dbReference type="ARBA" id="ARBA00003257"/>
    </source>
</evidence>
<feature type="transmembrane region" description="Helical" evidence="9">
    <location>
        <begin position="537"/>
        <end position="555"/>
    </location>
</feature>
<dbReference type="InterPro" id="IPR003945">
    <property type="entry name" value="NU5C-like"/>
</dbReference>
<feature type="transmembrane region" description="Helical" evidence="9">
    <location>
        <begin position="454"/>
        <end position="473"/>
    </location>
</feature>
<feature type="transmembrane region" description="Helical" evidence="9">
    <location>
        <begin position="148"/>
        <end position="167"/>
    </location>
</feature>
<evidence type="ECO:0000256" key="4">
    <source>
        <dbReference type="ARBA" id="ARBA00022692"/>
    </source>
</evidence>
<dbReference type="EMBL" id="MH120211">
    <property type="protein sequence ID" value="QCX29671.1"/>
    <property type="molecule type" value="Genomic_DNA"/>
</dbReference>
<dbReference type="EC" id="7.1.1.2" evidence="3"/>
<dbReference type="GO" id="GO:0003954">
    <property type="term" value="F:NADH dehydrogenase activity"/>
    <property type="evidence" value="ECO:0007669"/>
    <property type="project" value="TreeGrafter"/>
</dbReference>
<feature type="transmembrane region" description="Helical" evidence="9">
    <location>
        <begin position="244"/>
        <end position="262"/>
    </location>
</feature>
<feature type="transmembrane region" description="Helical" evidence="9">
    <location>
        <begin position="45"/>
        <end position="71"/>
    </location>
</feature>
<dbReference type="GO" id="GO:0042773">
    <property type="term" value="P:ATP synthesis coupled electron transport"/>
    <property type="evidence" value="ECO:0007669"/>
    <property type="project" value="InterPro"/>
</dbReference>
<evidence type="ECO:0000256" key="5">
    <source>
        <dbReference type="ARBA" id="ARBA00022989"/>
    </source>
</evidence>
<comment type="catalytic activity">
    <reaction evidence="8">
        <text>a ubiquinone + NADH + 5 H(+)(in) = a ubiquinol + NAD(+) + 4 H(+)(out)</text>
        <dbReference type="Rhea" id="RHEA:29091"/>
        <dbReference type="Rhea" id="RHEA-COMP:9565"/>
        <dbReference type="Rhea" id="RHEA-COMP:9566"/>
        <dbReference type="ChEBI" id="CHEBI:15378"/>
        <dbReference type="ChEBI" id="CHEBI:16389"/>
        <dbReference type="ChEBI" id="CHEBI:17976"/>
        <dbReference type="ChEBI" id="CHEBI:57540"/>
        <dbReference type="ChEBI" id="CHEBI:57945"/>
        <dbReference type="EC" id="7.1.1.2"/>
    </reaction>
</comment>
<keyword evidence="4 9" id="KW-0812">Transmembrane</keyword>
<dbReference type="PRINTS" id="PR01434">
    <property type="entry name" value="NADHDHGNASE5"/>
</dbReference>
<proteinExistence type="predicted"/>
<feature type="transmembrane region" description="Helical" evidence="9">
    <location>
        <begin position="5"/>
        <end position="25"/>
    </location>
</feature>
<dbReference type="PANTHER" id="PTHR42829:SF2">
    <property type="entry name" value="NADH-UBIQUINONE OXIDOREDUCTASE CHAIN 5"/>
    <property type="match status" value="1"/>
</dbReference>
<feature type="transmembrane region" description="Helical" evidence="9">
    <location>
        <begin position="336"/>
        <end position="354"/>
    </location>
</feature>
<accession>A0A4Y5QFL4</accession>
<feature type="transmembrane region" description="Helical" evidence="9">
    <location>
        <begin position="213"/>
        <end position="232"/>
    </location>
</feature>
<dbReference type="GO" id="GO:0016020">
    <property type="term" value="C:membrane"/>
    <property type="evidence" value="ECO:0007669"/>
    <property type="project" value="UniProtKB-SubCell"/>
</dbReference>
<evidence type="ECO:0000256" key="2">
    <source>
        <dbReference type="ARBA" id="ARBA00004141"/>
    </source>
</evidence>
<reference evidence="11" key="1">
    <citation type="journal article" date="2019" name="Int. J. Acarology">
        <title>The complete mitochondrial genome of Blattisocius keegani Fox (Acari: Mesostigmata) and the related phylogenetic analyses.</title>
        <authorList>
            <person name="Wu L."/>
            <person name="Cheng S."/>
            <person name="Guo L."/>
            <person name="Mo W."/>
            <person name="Xia B."/>
            <person name="Zou Z."/>
        </authorList>
    </citation>
    <scope>NUCLEOTIDE SEQUENCE</scope>
</reference>
<feature type="transmembrane region" description="Helical" evidence="9">
    <location>
        <begin position="423"/>
        <end position="448"/>
    </location>
</feature>
<protein>
    <recommendedName>
        <fullName evidence="3">NADH:ubiquinone reductase (H(+)-translocating)</fullName>
        <ecNumber evidence="3">7.1.1.2</ecNumber>
    </recommendedName>
    <alternativeName>
        <fullName evidence="7">NADH dehydrogenase subunit 5</fullName>
    </alternativeName>
</protein>
<feature type="transmembrane region" description="Helical" evidence="9">
    <location>
        <begin position="107"/>
        <end position="127"/>
    </location>
</feature>
<dbReference type="GO" id="GO:0015990">
    <property type="term" value="P:electron transport coupled proton transport"/>
    <property type="evidence" value="ECO:0007669"/>
    <property type="project" value="TreeGrafter"/>
</dbReference>
<gene>
    <name evidence="11" type="primary">ND5</name>
</gene>
<name>A0A4Y5QFL4_9ACAR</name>
<evidence type="ECO:0000259" key="10">
    <source>
        <dbReference type="Pfam" id="PF00361"/>
    </source>
</evidence>
<evidence type="ECO:0000313" key="11">
    <source>
        <dbReference type="EMBL" id="QCX29671.1"/>
    </source>
</evidence>
<geneLocation type="mitochondrion" evidence="11"/>
<evidence type="ECO:0000256" key="9">
    <source>
        <dbReference type="SAM" id="Phobius"/>
    </source>
</evidence>
<keyword evidence="11" id="KW-0496">Mitochondrion</keyword>
<feature type="transmembrane region" description="Helical" evidence="9">
    <location>
        <begin position="366"/>
        <end position="391"/>
    </location>
</feature>
<organism evidence="11">
    <name type="scientific">Blattisocius keegani</name>
    <dbReference type="NCBI Taxonomy" id="2337216"/>
    <lineage>
        <taxon>Eukaryota</taxon>
        <taxon>Metazoa</taxon>
        <taxon>Ecdysozoa</taxon>
        <taxon>Arthropoda</taxon>
        <taxon>Chelicerata</taxon>
        <taxon>Arachnida</taxon>
        <taxon>Acari</taxon>
        <taxon>Parasitiformes</taxon>
        <taxon>Mesostigmata</taxon>
        <taxon>Gamasina</taxon>
        <taxon>Phytoseioidea</taxon>
        <taxon>Blattisociidae</taxon>
        <taxon>Blattisocius</taxon>
    </lineage>
</organism>
<comment type="subcellular location">
    <subcellularLocation>
        <location evidence="2">Membrane</location>
        <topology evidence="2">Multi-pass membrane protein</topology>
    </subcellularLocation>
</comment>
<feature type="transmembrane region" description="Helical" evidence="9">
    <location>
        <begin position="179"/>
        <end position="201"/>
    </location>
</feature>
<feature type="transmembrane region" description="Helical" evidence="9">
    <location>
        <begin position="83"/>
        <end position="101"/>
    </location>
</feature>